<dbReference type="RefSeq" id="XP_013313871.1">
    <property type="nucleotide sequence ID" value="XM_013458417.1"/>
</dbReference>
<dbReference type="GeneID" id="25330784"/>
<feature type="region of interest" description="Disordered" evidence="1">
    <location>
        <begin position="167"/>
        <end position="231"/>
    </location>
</feature>
<proteinExistence type="predicted"/>
<reference evidence="2 3" key="1">
    <citation type="submission" date="2015-01" db="EMBL/GenBank/DDBJ databases">
        <title>The Genome Sequence of Exophiala xenobiotica CBS118157.</title>
        <authorList>
            <consortium name="The Broad Institute Genomics Platform"/>
            <person name="Cuomo C."/>
            <person name="de Hoog S."/>
            <person name="Gorbushina A."/>
            <person name="Stielow B."/>
            <person name="Teixiera M."/>
            <person name="Abouelleil A."/>
            <person name="Chapman S.B."/>
            <person name="Priest M."/>
            <person name="Young S.K."/>
            <person name="Wortman J."/>
            <person name="Nusbaum C."/>
            <person name="Birren B."/>
        </authorList>
    </citation>
    <scope>NUCLEOTIDE SEQUENCE [LARGE SCALE GENOMIC DNA]</scope>
    <source>
        <strain evidence="2 3">CBS 118157</strain>
    </source>
</reference>
<gene>
    <name evidence="2" type="ORF">PV05_08876</name>
</gene>
<accession>A0A0D2CTB7</accession>
<evidence type="ECO:0000313" key="3">
    <source>
        <dbReference type="Proteomes" id="UP000054342"/>
    </source>
</evidence>
<dbReference type="Proteomes" id="UP000054342">
    <property type="component" value="Unassembled WGS sequence"/>
</dbReference>
<dbReference type="OrthoDB" id="4142615at2759"/>
<keyword evidence="3" id="KW-1185">Reference proteome</keyword>
<dbReference type="AlphaFoldDB" id="A0A0D2CTB7"/>
<sequence length="316" mass="34420">MVPAYPGNALVTVEGGLAAGTSIDTREWMDSIELGGPELRIANAANKAGFDTFNHEALFDLIWAAKQAAMTARTNRTGPVSIPQGPLYPDRYRPKGSANNSKKRRKPRTKKPPPNHNIELKYHPIEPLMRKRPHQNGKEDILIDLTISSDDFSPADLSSLPNSIVKRQKTSGAGGGTKEPGPGSVRLSTRQNRKGFPNTAQAAITSGSKRSASQQTALSARQTTRPAPLTTETEITKQLLLVKTKLDDARKSMNTCQSTMKALFDAHYDKFDDDQMMMSLQKLSNFMNKVFDGSRDGAAEIDSAVVLLGEGKDGRA</sequence>
<protein>
    <submittedName>
        <fullName evidence="2">Uncharacterized protein</fullName>
    </submittedName>
</protein>
<feature type="compositionally biased region" description="Basic residues" evidence="1">
    <location>
        <begin position="101"/>
        <end position="113"/>
    </location>
</feature>
<evidence type="ECO:0000256" key="1">
    <source>
        <dbReference type="SAM" id="MobiDB-lite"/>
    </source>
</evidence>
<feature type="compositionally biased region" description="Polar residues" evidence="1">
    <location>
        <begin position="198"/>
        <end position="231"/>
    </location>
</feature>
<organism evidence="2 3">
    <name type="scientific">Exophiala xenobiotica</name>
    <dbReference type="NCBI Taxonomy" id="348802"/>
    <lineage>
        <taxon>Eukaryota</taxon>
        <taxon>Fungi</taxon>
        <taxon>Dikarya</taxon>
        <taxon>Ascomycota</taxon>
        <taxon>Pezizomycotina</taxon>
        <taxon>Eurotiomycetes</taxon>
        <taxon>Chaetothyriomycetidae</taxon>
        <taxon>Chaetothyriales</taxon>
        <taxon>Herpotrichiellaceae</taxon>
        <taxon>Exophiala</taxon>
    </lineage>
</organism>
<dbReference type="EMBL" id="KN847321">
    <property type="protein sequence ID" value="KIW53287.1"/>
    <property type="molecule type" value="Genomic_DNA"/>
</dbReference>
<name>A0A0D2CTB7_9EURO</name>
<dbReference type="HOGENOM" id="CLU_801671_0_0_1"/>
<evidence type="ECO:0000313" key="2">
    <source>
        <dbReference type="EMBL" id="KIW53287.1"/>
    </source>
</evidence>
<feature type="region of interest" description="Disordered" evidence="1">
    <location>
        <begin position="73"/>
        <end position="132"/>
    </location>
</feature>
<dbReference type="STRING" id="348802.A0A0D2CTB7"/>